<dbReference type="PANTHER" id="PTHR42685">
    <property type="entry name" value="GERANYLGERANYL DIPHOSPHATE REDUCTASE"/>
    <property type="match status" value="1"/>
</dbReference>
<reference evidence="1" key="1">
    <citation type="journal article" date="2020" name="mSystems">
        <title>Genome- and Community-Level Interaction Insights into Carbon Utilization and Element Cycling Functions of Hydrothermarchaeota in Hydrothermal Sediment.</title>
        <authorList>
            <person name="Zhou Z."/>
            <person name="Liu Y."/>
            <person name="Xu W."/>
            <person name="Pan J."/>
            <person name="Luo Z.H."/>
            <person name="Li M."/>
        </authorList>
    </citation>
    <scope>NUCLEOTIDE SEQUENCE [LARGE SCALE GENOMIC DNA]</scope>
    <source>
        <strain evidence="1">SpSt-123</strain>
    </source>
</reference>
<protein>
    <submittedName>
        <fullName evidence="1">NAD(P)/FAD-dependent oxidoreductase</fullName>
    </submittedName>
</protein>
<comment type="caution">
    <text evidence="1">The sequence shown here is derived from an EMBL/GenBank/DDBJ whole genome shotgun (WGS) entry which is preliminary data.</text>
</comment>
<dbReference type="AlphaFoldDB" id="A0A7C1IFS7"/>
<dbReference type="InterPro" id="IPR036188">
    <property type="entry name" value="FAD/NAD-bd_sf"/>
</dbReference>
<sequence>MQKIAIAGAGVAGSNLAAWLAKSNNPAQVYVYDPQLNYQKPCGNILLPEALEYLAVKPEVTNFIEEYEIWVNNKKIVSFSMDKNSSWMVIDKEKLVSSLREAWIHKYSFIRKPVDPYEIRSDYELVIDSRGPFSSNALRKILVARGIFEPKRDIEDRIILNFDTVNIGLSWIFPYRDKLNIGYGALKVQNPVERLKSFVESTGMGVFDKSAVRTSLLTIDYPLSRAIEDNVVRTGEALGLVLALGGEGNRLAIMSSKILADIIIHNENLDVYKKRLRRLFRESVKQGFVLKLLSSINDYKAIENAMSNLDVGFYKKFLLGSFNLKKAFLAGLKTGVFLRGSMRLYLEFIARYLSLFI</sequence>
<name>A0A7C1IFS7_9CREN</name>
<proteinExistence type="predicted"/>
<dbReference type="Gene3D" id="3.50.50.60">
    <property type="entry name" value="FAD/NAD(P)-binding domain"/>
    <property type="match status" value="1"/>
</dbReference>
<dbReference type="PANTHER" id="PTHR42685:SF20">
    <property type="entry name" value="HYDROGENASE, PUTATIVE-RELATED"/>
    <property type="match status" value="1"/>
</dbReference>
<accession>A0A7C1IFS7</accession>
<gene>
    <name evidence="1" type="ORF">ENO04_04270</name>
</gene>
<dbReference type="InterPro" id="IPR050407">
    <property type="entry name" value="Geranylgeranyl_reductase"/>
</dbReference>
<evidence type="ECO:0000313" key="1">
    <source>
        <dbReference type="EMBL" id="HDS10811.1"/>
    </source>
</evidence>
<dbReference type="EMBL" id="DSDY01000133">
    <property type="protein sequence ID" value="HDS10811.1"/>
    <property type="molecule type" value="Genomic_DNA"/>
</dbReference>
<organism evidence="1">
    <name type="scientific">Fervidicoccus fontis</name>
    <dbReference type="NCBI Taxonomy" id="683846"/>
    <lineage>
        <taxon>Archaea</taxon>
        <taxon>Thermoproteota</taxon>
        <taxon>Thermoprotei</taxon>
        <taxon>Fervidicoccales</taxon>
        <taxon>Fervidicoccaceae</taxon>
        <taxon>Fervidicoccus</taxon>
    </lineage>
</organism>
<dbReference type="SUPFAM" id="SSF51905">
    <property type="entry name" value="FAD/NAD(P)-binding domain"/>
    <property type="match status" value="1"/>
</dbReference>